<evidence type="ECO:0000259" key="5">
    <source>
        <dbReference type="PROSITE" id="PS50893"/>
    </source>
</evidence>
<dbReference type="CDD" id="cd03255">
    <property type="entry name" value="ABC_MJ0796_LolCDE_FtsE"/>
    <property type="match status" value="1"/>
</dbReference>
<dbReference type="InterPro" id="IPR015854">
    <property type="entry name" value="ABC_transpr_LolD-like"/>
</dbReference>
<dbReference type="SUPFAM" id="SSF52540">
    <property type="entry name" value="P-loop containing nucleoside triphosphate hydrolases"/>
    <property type="match status" value="1"/>
</dbReference>
<feature type="domain" description="SpoVT-AbrB" evidence="6">
    <location>
        <begin position="248"/>
        <end position="293"/>
    </location>
</feature>
<dbReference type="InterPro" id="IPR003439">
    <property type="entry name" value="ABC_transporter-like_ATP-bd"/>
</dbReference>
<dbReference type="GO" id="GO:0016887">
    <property type="term" value="F:ATP hydrolysis activity"/>
    <property type="evidence" value="ECO:0007669"/>
    <property type="project" value="InterPro"/>
</dbReference>
<dbReference type="AlphaFoldDB" id="A0A3D9I4X9"/>
<dbReference type="InterPro" id="IPR003593">
    <property type="entry name" value="AAA+_ATPase"/>
</dbReference>
<dbReference type="Gene3D" id="3.40.50.300">
    <property type="entry name" value="P-loop containing nucleotide triphosphate hydrolases"/>
    <property type="match status" value="1"/>
</dbReference>
<accession>A0A3D9I4X9</accession>
<dbReference type="OrthoDB" id="9791546at2"/>
<dbReference type="GO" id="GO:0005524">
    <property type="term" value="F:ATP binding"/>
    <property type="evidence" value="ECO:0007669"/>
    <property type="project" value="UniProtKB-KW"/>
</dbReference>
<proteinExistence type="predicted"/>
<protein>
    <submittedName>
        <fullName evidence="7">ABC-type lipoprotein export system ATPase subunit</fullName>
    </submittedName>
</protein>
<reference evidence="7 8" key="1">
    <citation type="submission" date="2018-07" db="EMBL/GenBank/DDBJ databases">
        <title>Genomic Encyclopedia of Type Strains, Phase III (KMG-III): the genomes of soil and plant-associated and newly described type strains.</title>
        <authorList>
            <person name="Whitman W."/>
        </authorList>
    </citation>
    <scope>NUCLEOTIDE SEQUENCE [LARGE SCALE GENOMIC DNA]</scope>
    <source>
        <strain evidence="7 8">CECT 8236</strain>
    </source>
</reference>
<dbReference type="GO" id="GO:0098796">
    <property type="term" value="C:membrane protein complex"/>
    <property type="evidence" value="ECO:0007669"/>
    <property type="project" value="UniProtKB-ARBA"/>
</dbReference>
<dbReference type="InterPro" id="IPR027417">
    <property type="entry name" value="P-loop_NTPase"/>
</dbReference>
<dbReference type="SMART" id="SM00382">
    <property type="entry name" value="AAA"/>
    <property type="match status" value="1"/>
</dbReference>
<dbReference type="FunFam" id="3.40.50.300:FF:000032">
    <property type="entry name" value="Export ABC transporter ATP-binding protein"/>
    <property type="match status" value="1"/>
</dbReference>
<keyword evidence="7" id="KW-0449">Lipoprotein</keyword>
<evidence type="ECO:0000256" key="3">
    <source>
        <dbReference type="ARBA" id="ARBA00022840"/>
    </source>
</evidence>
<dbReference type="Pfam" id="PF00005">
    <property type="entry name" value="ABC_tran"/>
    <property type="match status" value="1"/>
</dbReference>
<keyword evidence="3" id="KW-0067">ATP-binding</keyword>
<dbReference type="GO" id="GO:0022857">
    <property type="term" value="F:transmembrane transporter activity"/>
    <property type="evidence" value="ECO:0007669"/>
    <property type="project" value="UniProtKB-ARBA"/>
</dbReference>
<dbReference type="PANTHER" id="PTHR24220">
    <property type="entry name" value="IMPORT ATP-BINDING PROTEIN"/>
    <property type="match status" value="1"/>
</dbReference>
<evidence type="ECO:0000256" key="1">
    <source>
        <dbReference type="ARBA" id="ARBA00022448"/>
    </source>
</evidence>
<organism evidence="7 8">
    <name type="scientific">Cohnella lupini</name>
    <dbReference type="NCBI Taxonomy" id="1294267"/>
    <lineage>
        <taxon>Bacteria</taxon>
        <taxon>Bacillati</taxon>
        <taxon>Bacillota</taxon>
        <taxon>Bacilli</taxon>
        <taxon>Bacillales</taxon>
        <taxon>Paenibacillaceae</taxon>
        <taxon>Cohnella</taxon>
    </lineage>
</organism>
<evidence type="ECO:0000256" key="4">
    <source>
        <dbReference type="PROSITE-ProRule" id="PRU01076"/>
    </source>
</evidence>
<dbReference type="GO" id="GO:0005886">
    <property type="term" value="C:plasma membrane"/>
    <property type="evidence" value="ECO:0007669"/>
    <property type="project" value="TreeGrafter"/>
</dbReference>
<dbReference type="PANTHER" id="PTHR24220:SF685">
    <property type="entry name" value="ABC TRANSPORTER RELATED"/>
    <property type="match status" value="1"/>
</dbReference>
<keyword evidence="1" id="KW-0813">Transport</keyword>
<keyword evidence="4" id="KW-0238">DNA-binding</keyword>
<evidence type="ECO:0000256" key="2">
    <source>
        <dbReference type="ARBA" id="ARBA00022741"/>
    </source>
</evidence>
<comment type="caution">
    <text evidence="7">The sequence shown here is derived from an EMBL/GenBank/DDBJ whole genome shotgun (WGS) entry which is preliminary data.</text>
</comment>
<dbReference type="InterPro" id="IPR017871">
    <property type="entry name" value="ABC_transporter-like_CS"/>
</dbReference>
<evidence type="ECO:0000313" key="7">
    <source>
        <dbReference type="EMBL" id="RED56814.1"/>
    </source>
</evidence>
<dbReference type="GO" id="GO:0003677">
    <property type="term" value="F:DNA binding"/>
    <property type="evidence" value="ECO:0007669"/>
    <property type="project" value="UniProtKB-UniRule"/>
</dbReference>
<evidence type="ECO:0000313" key="8">
    <source>
        <dbReference type="Proteomes" id="UP000256869"/>
    </source>
</evidence>
<name>A0A3D9I4X9_9BACL</name>
<dbReference type="InterPro" id="IPR017911">
    <property type="entry name" value="MacB-like_ATP-bd"/>
</dbReference>
<dbReference type="Proteomes" id="UP000256869">
    <property type="component" value="Unassembled WGS sequence"/>
</dbReference>
<dbReference type="InterPro" id="IPR007159">
    <property type="entry name" value="SpoVT-AbrB_dom"/>
</dbReference>
<dbReference type="PROSITE" id="PS00211">
    <property type="entry name" value="ABC_TRANSPORTER_1"/>
    <property type="match status" value="1"/>
</dbReference>
<keyword evidence="8" id="KW-1185">Reference proteome</keyword>
<evidence type="ECO:0000259" key="6">
    <source>
        <dbReference type="PROSITE" id="PS51740"/>
    </source>
</evidence>
<sequence length="301" mass="33219">MIHCEGLVKIYKAADLEVFALQGLDLTIESGELMAIIGNSGSGKSTLLNMLGGLDRPSAGTLEIDGKNMLKMNERDLVRYKRESVGFVWQNNARNLIPYLTALENVELPILLKGKRKRLRALELLESVGLTHRKNNKLHQLSGGEQQRVAIAIALANHPKLLLADEPTGSVDSRMADQILDLFRELNRTIGITIVIVTHDPLLAKKVDRVVAIRDGKISSEMLRRKSYAEELAELERGIAQSEEDSHVEYAILDKAGRLQVPASYLESIGVKDSNKVKLELVEGKIVLTSPEAEVSPEEAS</sequence>
<feature type="domain" description="ABC transporter" evidence="5">
    <location>
        <begin position="2"/>
        <end position="240"/>
    </location>
</feature>
<gene>
    <name evidence="7" type="ORF">DFP95_112105</name>
</gene>
<dbReference type="PROSITE" id="PS50893">
    <property type="entry name" value="ABC_TRANSPORTER_2"/>
    <property type="match status" value="1"/>
</dbReference>
<dbReference type="PROSITE" id="PS51740">
    <property type="entry name" value="SPOVT_ABRB"/>
    <property type="match status" value="1"/>
</dbReference>
<dbReference type="EMBL" id="QRDY01000012">
    <property type="protein sequence ID" value="RED56814.1"/>
    <property type="molecule type" value="Genomic_DNA"/>
</dbReference>
<keyword evidence="2" id="KW-0547">Nucleotide-binding</keyword>
<dbReference type="RefSeq" id="WP_115994311.1">
    <property type="nucleotide sequence ID" value="NZ_QRDY01000012.1"/>
</dbReference>